<accession>A0A9D9IBJ6</accession>
<dbReference type="InterPro" id="IPR010044">
    <property type="entry name" value="MTAP"/>
</dbReference>
<name>A0A9D9IBJ6_9SPIO</name>
<evidence type="ECO:0000259" key="3">
    <source>
        <dbReference type="Pfam" id="PF01048"/>
    </source>
</evidence>
<reference evidence="4" key="1">
    <citation type="submission" date="2020-10" db="EMBL/GenBank/DDBJ databases">
        <authorList>
            <person name="Gilroy R."/>
        </authorList>
    </citation>
    <scope>NUCLEOTIDE SEQUENCE</scope>
    <source>
        <strain evidence="4">14700</strain>
    </source>
</reference>
<sequence length="237" mass="26047">MKAIVAGTGIDKDRRFYENMSTVETEYGSVEYSVIDGILYLPRHKPGHSLLPHMINYKANVKALKMLGVDEVITVYAVGSITRRLSPGRIGLVRDFLDFTTGRKNTFSDEDPAIRHTPLVQPFDLKLSERIARCAADMSIPLSYGRIVYVTTNGPRFETAAEIEAFRVLGADVVGMTLATEAELLAEQGIRNAAIAYSINWAAGLDAEGFSFLEDESIERIADSIISMSVSALSSDF</sequence>
<proteinExistence type="predicted"/>
<dbReference type="Proteomes" id="UP000810292">
    <property type="component" value="Unassembled WGS sequence"/>
</dbReference>
<evidence type="ECO:0000313" key="5">
    <source>
        <dbReference type="Proteomes" id="UP000810292"/>
    </source>
</evidence>
<keyword evidence="1" id="KW-0328">Glycosyltransferase</keyword>
<dbReference type="GO" id="GO:0009116">
    <property type="term" value="P:nucleoside metabolic process"/>
    <property type="evidence" value="ECO:0007669"/>
    <property type="project" value="InterPro"/>
</dbReference>
<evidence type="ECO:0000313" key="4">
    <source>
        <dbReference type="EMBL" id="MBO8468748.1"/>
    </source>
</evidence>
<evidence type="ECO:0000256" key="2">
    <source>
        <dbReference type="ARBA" id="ARBA00022679"/>
    </source>
</evidence>
<keyword evidence="2" id="KW-0808">Transferase</keyword>
<protein>
    <submittedName>
        <fullName evidence="4">MTAP family purine nucleoside phosphorylase</fullName>
    </submittedName>
</protein>
<dbReference type="PANTHER" id="PTHR42679:SF2">
    <property type="entry name" value="S-METHYL-5'-THIOADENOSINE PHOSPHORYLASE"/>
    <property type="match status" value="1"/>
</dbReference>
<dbReference type="CDD" id="cd09010">
    <property type="entry name" value="MTAP_SsMTAPII_like_MTIP"/>
    <property type="match status" value="1"/>
</dbReference>
<reference evidence="4" key="2">
    <citation type="journal article" date="2021" name="PeerJ">
        <title>Extensive microbial diversity within the chicken gut microbiome revealed by metagenomics and culture.</title>
        <authorList>
            <person name="Gilroy R."/>
            <person name="Ravi A."/>
            <person name="Getino M."/>
            <person name="Pursley I."/>
            <person name="Horton D.L."/>
            <person name="Alikhan N.F."/>
            <person name="Baker D."/>
            <person name="Gharbi K."/>
            <person name="Hall N."/>
            <person name="Watson M."/>
            <person name="Adriaenssens E.M."/>
            <person name="Foster-Nyarko E."/>
            <person name="Jarju S."/>
            <person name="Secka A."/>
            <person name="Antonio M."/>
            <person name="Oren A."/>
            <person name="Chaudhuri R.R."/>
            <person name="La Ragione R."/>
            <person name="Hildebrand F."/>
            <person name="Pallen M.J."/>
        </authorList>
    </citation>
    <scope>NUCLEOTIDE SEQUENCE</scope>
    <source>
        <strain evidence="4">14700</strain>
    </source>
</reference>
<dbReference type="GO" id="GO:0005829">
    <property type="term" value="C:cytosol"/>
    <property type="evidence" value="ECO:0007669"/>
    <property type="project" value="TreeGrafter"/>
</dbReference>
<dbReference type="AlphaFoldDB" id="A0A9D9IBJ6"/>
<dbReference type="GO" id="GO:0017061">
    <property type="term" value="F:S-methyl-5-thioadenosine phosphorylase activity"/>
    <property type="evidence" value="ECO:0007669"/>
    <property type="project" value="InterPro"/>
</dbReference>
<dbReference type="InterPro" id="IPR000845">
    <property type="entry name" value="Nucleoside_phosphorylase_d"/>
</dbReference>
<dbReference type="GO" id="GO:0019509">
    <property type="term" value="P:L-methionine salvage from methylthioadenosine"/>
    <property type="evidence" value="ECO:0007669"/>
    <property type="project" value="TreeGrafter"/>
</dbReference>
<dbReference type="InterPro" id="IPR035994">
    <property type="entry name" value="Nucleoside_phosphorylase_sf"/>
</dbReference>
<organism evidence="4 5">
    <name type="scientific">Candidatus Ornithospirochaeta stercoravium</name>
    <dbReference type="NCBI Taxonomy" id="2840897"/>
    <lineage>
        <taxon>Bacteria</taxon>
        <taxon>Pseudomonadati</taxon>
        <taxon>Spirochaetota</taxon>
        <taxon>Spirochaetia</taxon>
        <taxon>Spirochaetales</taxon>
        <taxon>Spirochaetaceae</taxon>
        <taxon>Spirochaetaceae incertae sedis</taxon>
        <taxon>Candidatus Ornithospirochaeta</taxon>
    </lineage>
</organism>
<comment type="caution">
    <text evidence="4">The sequence shown here is derived from an EMBL/GenBank/DDBJ whole genome shotgun (WGS) entry which is preliminary data.</text>
</comment>
<gene>
    <name evidence="4" type="ORF">IAA72_03060</name>
</gene>
<dbReference type="SUPFAM" id="SSF53167">
    <property type="entry name" value="Purine and uridine phosphorylases"/>
    <property type="match status" value="1"/>
</dbReference>
<evidence type="ECO:0000256" key="1">
    <source>
        <dbReference type="ARBA" id="ARBA00022676"/>
    </source>
</evidence>
<dbReference type="Gene3D" id="3.40.50.1580">
    <property type="entry name" value="Nucleoside phosphorylase domain"/>
    <property type="match status" value="1"/>
</dbReference>
<dbReference type="PANTHER" id="PTHR42679">
    <property type="entry name" value="S-METHYL-5'-THIOADENOSINE PHOSPHORYLASE"/>
    <property type="match status" value="1"/>
</dbReference>
<dbReference type="EMBL" id="JADIMF010000049">
    <property type="protein sequence ID" value="MBO8468748.1"/>
    <property type="molecule type" value="Genomic_DNA"/>
</dbReference>
<dbReference type="Pfam" id="PF01048">
    <property type="entry name" value="PNP_UDP_1"/>
    <property type="match status" value="1"/>
</dbReference>
<feature type="domain" description="Nucleoside phosphorylase" evidence="3">
    <location>
        <begin position="21"/>
        <end position="222"/>
    </location>
</feature>